<dbReference type="InterPro" id="IPR023614">
    <property type="entry name" value="Porin_dom_sf"/>
</dbReference>
<comment type="caution">
    <text evidence="1">The sequence shown here is derived from an EMBL/GenBank/DDBJ whole genome shotgun (WGS) entry which is preliminary data.</text>
</comment>
<dbReference type="AlphaFoldDB" id="A0A2S5ZAM1"/>
<evidence type="ECO:0000313" key="2">
    <source>
        <dbReference type="Proteomes" id="UP000239917"/>
    </source>
</evidence>
<dbReference type="Proteomes" id="UP000239917">
    <property type="component" value="Unassembled WGS sequence"/>
</dbReference>
<name>A0A2S5ZAM1_9GAMM</name>
<dbReference type="SUPFAM" id="SSF56935">
    <property type="entry name" value="Porins"/>
    <property type="match status" value="1"/>
</dbReference>
<accession>A0A2S5ZAM1</accession>
<dbReference type="EMBL" id="PSSX01000007">
    <property type="protein sequence ID" value="PPI84264.1"/>
    <property type="molecule type" value="Genomic_DNA"/>
</dbReference>
<dbReference type="InterPro" id="IPR010870">
    <property type="entry name" value="Porin_O/P"/>
</dbReference>
<proteinExistence type="predicted"/>
<dbReference type="Pfam" id="PF07396">
    <property type="entry name" value="Porin_O_P"/>
    <property type="match status" value="1"/>
</dbReference>
<protein>
    <submittedName>
        <fullName evidence="1">Porin</fullName>
    </submittedName>
</protein>
<organism evidence="1 2">
    <name type="scientific">Marinobacter maroccanus</name>
    <dbReference type="NCBI Taxonomy" id="2055143"/>
    <lineage>
        <taxon>Bacteria</taxon>
        <taxon>Pseudomonadati</taxon>
        <taxon>Pseudomonadota</taxon>
        <taxon>Gammaproteobacteria</taxon>
        <taxon>Pseudomonadales</taxon>
        <taxon>Marinobacteraceae</taxon>
        <taxon>Marinobacter</taxon>
    </lineage>
</organism>
<evidence type="ECO:0000313" key="1">
    <source>
        <dbReference type="EMBL" id="PPI84264.1"/>
    </source>
</evidence>
<gene>
    <name evidence="1" type="ORF">KEHDKFFH_10080</name>
</gene>
<dbReference type="Gene3D" id="2.40.160.10">
    <property type="entry name" value="Porin"/>
    <property type="match status" value="1"/>
</dbReference>
<sequence length="374" mass="41913">MFAELRWALLVIGLTLAFTLQPLLVLASPLEAELRGYVAAGVDHYGAFYDEDGERSTTRGVLRNAKLELELAWGERWEAELDASYKIEGDKKELDLGDAYLLYDGRSRFEAQIGRFKEPFGLERLASYTSLNTSERSLVTSAFAPGRSTGVMAGQYRKRGTWSLGLFTDEPDGGSTHAITARLTRAPIRSESQTLHLGAAASYRDLGDSRFQIKDEGEVFSADNVIRSPRFEARDAWLAGLEAAWLYNRLTLVAEAMAQNVRRTDGSRWRFGGAYLQAGVFLTDDQRYYSRGEFDRIEPRHRAGALELVARHSAVDLRDRNLGAEASVTLLGLAWYLGELFQLRLNYLMPDIRGNTLMANPDGDAFTLRAMLRF</sequence>
<reference evidence="1 2" key="1">
    <citation type="submission" date="2018-01" db="EMBL/GenBank/DDBJ databases">
        <title>Complete genome sequences of the type strains of Marinobacter flavimaris and Marinobacter maroccanus.</title>
        <authorList>
            <person name="Palau M."/>
            <person name="Boujida N."/>
            <person name="Manresa A."/>
            <person name="Minana-Galbis D."/>
        </authorList>
    </citation>
    <scope>NUCLEOTIDE SEQUENCE [LARGE SCALE GENOMIC DNA]</scope>
    <source>
        <strain evidence="1 2">N4</strain>
    </source>
</reference>
<dbReference type="RefSeq" id="WP_104321801.1">
    <property type="nucleotide sequence ID" value="NZ_PSSX01000007.1"/>
</dbReference>
<dbReference type="OrthoDB" id="9807854at2"/>
<keyword evidence="2" id="KW-1185">Reference proteome</keyword>